<sequence>MSPPTRPAPPPHTRRADLASRAWTEALAMTRPGRAPRPCGELAAAALREHSALSATLGRSVPLIALGPGGGGTGALAAFLAVYAAQDESRTASARRREP</sequence>
<reference evidence="1" key="1">
    <citation type="submission" date="2024-07" db="EMBL/GenBank/DDBJ databases">
        <authorList>
            <person name="Yu S.T."/>
        </authorList>
    </citation>
    <scope>NUCLEOTIDE SEQUENCE</scope>
    <source>
        <strain evidence="1">R08</strain>
    </source>
</reference>
<accession>A0AB39MMC5</accession>
<dbReference type="EMBL" id="CP163431">
    <property type="protein sequence ID" value="XDQ07525.1"/>
    <property type="molecule type" value="Genomic_DNA"/>
</dbReference>
<dbReference type="RefSeq" id="WP_369192300.1">
    <property type="nucleotide sequence ID" value="NZ_CP163431.1"/>
</dbReference>
<dbReference type="AlphaFoldDB" id="A0AB39MMC5"/>
<evidence type="ECO:0000313" key="1">
    <source>
        <dbReference type="EMBL" id="XDQ07525.1"/>
    </source>
</evidence>
<proteinExistence type="predicted"/>
<protein>
    <submittedName>
        <fullName evidence="1">Uncharacterized protein</fullName>
    </submittedName>
</protein>
<name>A0AB39MMC5_9ACTN</name>
<organism evidence="1">
    <name type="scientific">Streptomyces sp. R08</name>
    <dbReference type="NCBI Taxonomy" id="3238624"/>
    <lineage>
        <taxon>Bacteria</taxon>
        <taxon>Bacillati</taxon>
        <taxon>Actinomycetota</taxon>
        <taxon>Actinomycetes</taxon>
        <taxon>Kitasatosporales</taxon>
        <taxon>Streptomycetaceae</taxon>
        <taxon>Streptomyces</taxon>
    </lineage>
</organism>
<gene>
    <name evidence="1" type="ORF">AB5J58_48395</name>
</gene>